<dbReference type="EMBL" id="JADQDF010000001">
    <property type="protein sequence ID" value="MBW0131753.1"/>
    <property type="molecule type" value="Genomic_DNA"/>
</dbReference>
<protein>
    <submittedName>
        <fullName evidence="5">2-oxo acid dehydrogenase subunit E2</fullName>
    </submittedName>
</protein>
<reference evidence="5 6" key="1">
    <citation type="submission" date="2020-11" db="EMBL/GenBank/DDBJ databases">
        <title>Pseudonocardia abyssalis sp. nov. and Pseudonocardia oceani sp. nov., description and phylogenomic analysis of two novel actinomycetes isolated from the deep Southern Ocean.</title>
        <authorList>
            <person name="Parra J."/>
        </authorList>
    </citation>
    <scope>NUCLEOTIDE SEQUENCE [LARGE SCALE GENOMIC DNA]</scope>
    <source>
        <strain evidence="6">KRD185</strain>
    </source>
</reference>
<dbReference type="PANTHER" id="PTHR43178">
    <property type="entry name" value="DIHYDROLIPOAMIDE ACETYLTRANSFERASE COMPONENT OF PYRUVATE DEHYDROGENASE COMPLEX"/>
    <property type="match status" value="1"/>
</dbReference>
<sequence length="267" mass="28259">MTGHGTGHRVVRVPRERLLVLDMLSLAAGQRTVHGLVEVDVTTARRRCARAADPPTMTAFLLASLGRAVARHPELNARRAGRRLVLFDDVDVAVSVERELSSGPMPLPHVVRRASERSAADIGAELTEVRSAPASGPGDLVGRPWVARTPAVLRRMGARAAGRVPAAVARFGPPIGLSSLGMFGAGWGIPLSPMTVMVTVGGSSRRLVPVDGRAEEREVLPVTLSFDHTVVDGAPAARFAATFRSLIEDAAVLVEHDGEHPGARSRA</sequence>
<name>A0ABS6UHQ8_9PSEU</name>
<dbReference type="InterPro" id="IPR001078">
    <property type="entry name" value="2-oxoacid_DH_actylTfrase"/>
</dbReference>
<evidence type="ECO:0000259" key="4">
    <source>
        <dbReference type="Pfam" id="PF00198"/>
    </source>
</evidence>
<evidence type="ECO:0000313" key="5">
    <source>
        <dbReference type="EMBL" id="MBW0131753.1"/>
    </source>
</evidence>
<evidence type="ECO:0000256" key="2">
    <source>
        <dbReference type="ARBA" id="ARBA00022679"/>
    </source>
</evidence>
<organism evidence="5 6">
    <name type="scientific">Pseudonocardia oceani</name>
    <dbReference type="NCBI Taxonomy" id="2792013"/>
    <lineage>
        <taxon>Bacteria</taxon>
        <taxon>Bacillati</taxon>
        <taxon>Actinomycetota</taxon>
        <taxon>Actinomycetes</taxon>
        <taxon>Pseudonocardiales</taxon>
        <taxon>Pseudonocardiaceae</taxon>
        <taxon>Pseudonocardia</taxon>
    </lineage>
</organism>
<keyword evidence="3" id="KW-0012">Acyltransferase</keyword>
<gene>
    <name evidence="5" type="ORF">I4I82_29360</name>
</gene>
<keyword evidence="6" id="KW-1185">Reference proteome</keyword>
<evidence type="ECO:0000313" key="6">
    <source>
        <dbReference type="Proteomes" id="UP000694300"/>
    </source>
</evidence>
<keyword evidence="2" id="KW-0808">Transferase</keyword>
<dbReference type="InterPro" id="IPR050743">
    <property type="entry name" value="2-oxoacid_DH_E2_comp"/>
</dbReference>
<evidence type="ECO:0000256" key="3">
    <source>
        <dbReference type="ARBA" id="ARBA00023315"/>
    </source>
</evidence>
<comment type="caution">
    <text evidence="5">The sequence shown here is derived from an EMBL/GenBank/DDBJ whole genome shotgun (WGS) entry which is preliminary data.</text>
</comment>
<feature type="domain" description="2-oxoacid dehydrogenase acyltransferase catalytic" evidence="4">
    <location>
        <begin position="176"/>
        <end position="253"/>
    </location>
</feature>
<accession>A0ABS6UHQ8</accession>
<dbReference type="Proteomes" id="UP000694300">
    <property type="component" value="Unassembled WGS sequence"/>
</dbReference>
<evidence type="ECO:0000256" key="1">
    <source>
        <dbReference type="ARBA" id="ARBA00001938"/>
    </source>
</evidence>
<proteinExistence type="predicted"/>
<dbReference type="Pfam" id="PF00198">
    <property type="entry name" value="2-oxoacid_dh"/>
    <property type="match status" value="1"/>
</dbReference>
<comment type="cofactor">
    <cofactor evidence="1">
        <name>(R)-lipoate</name>
        <dbReference type="ChEBI" id="CHEBI:83088"/>
    </cofactor>
</comment>
<dbReference type="RefSeq" id="WP_218596268.1">
    <property type="nucleotide sequence ID" value="NZ_JADQDF010000001.1"/>
</dbReference>
<dbReference type="PANTHER" id="PTHR43178:SF5">
    <property type="entry name" value="LIPOAMIDE ACYLTRANSFERASE COMPONENT OF BRANCHED-CHAIN ALPHA-KETO ACID DEHYDROGENASE COMPLEX, MITOCHONDRIAL"/>
    <property type="match status" value="1"/>
</dbReference>